<dbReference type="InterPro" id="IPR023214">
    <property type="entry name" value="HAD_sf"/>
</dbReference>
<accession>A0ABT4G6P1</accession>
<evidence type="ECO:0000313" key="4">
    <source>
        <dbReference type="EMBL" id="MCY9691843.1"/>
    </source>
</evidence>
<reference evidence="4 5" key="1">
    <citation type="submission" date="2022-05" db="EMBL/GenBank/DDBJ databases">
        <title>Genome Sequencing of Bee-Associated Microbes.</title>
        <authorList>
            <person name="Dunlap C."/>
        </authorList>
    </citation>
    <scope>NUCLEOTIDE SEQUENCE [LARGE SCALE GENOMIC DNA]</scope>
    <source>
        <strain evidence="4 5">NRRL B-14421</strain>
    </source>
</reference>
<dbReference type="RefSeq" id="WP_268613553.1">
    <property type="nucleotide sequence ID" value="NZ_JAMDMX010000003.1"/>
</dbReference>
<evidence type="ECO:0000256" key="3">
    <source>
        <dbReference type="PIRNR" id="PIRNR021362"/>
    </source>
</evidence>
<dbReference type="Proteomes" id="UP001527099">
    <property type="component" value="Unassembled WGS sequence"/>
</dbReference>
<comment type="similarity">
    <text evidence="1 3">Belongs to the 5'(3')-deoxyribonucleotidase family.</text>
</comment>
<dbReference type="InterPro" id="IPR052419">
    <property type="entry name" value="5_3-deoxyribonucleotidase-like"/>
</dbReference>
<dbReference type="InterPro" id="IPR036412">
    <property type="entry name" value="HAD-like_sf"/>
</dbReference>
<dbReference type="SUPFAM" id="SSF56784">
    <property type="entry name" value="HAD-like"/>
    <property type="match status" value="1"/>
</dbReference>
<evidence type="ECO:0000313" key="5">
    <source>
        <dbReference type="Proteomes" id="UP001527099"/>
    </source>
</evidence>
<gene>
    <name evidence="4" type="ORF">M5X19_02720</name>
</gene>
<evidence type="ECO:0000256" key="2">
    <source>
        <dbReference type="ARBA" id="ARBA00022801"/>
    </source>
</evidence>
<proteinExistence type="inferred from homology"/>
<dbReference type="EMBL" id="JAMDMX010000003">
    <property type="protein sequence ID" value="MCY9691843.1"/>
    <property type="molecule type" value="Genomic_DNA"/>
</dbReference>
<organism evidence="4 5">
    <name type="scientific">Paenibacillus alginolyticus</name>
    <dbReference type="NCBI Taxonomy" id="59839"/>
    <lineage>
        <taxon>Bacteria</taxon>
        <taxon>Bacillati</taxon>
        <taxon>Bacillota</taxon>
        <taxon>Bacilli</taxon>
        <taxon>Bacillales</taxon>
        <taxon>Paenibacillaceae</taxon>
        <taxon>Paenibacillus</taxon>
    </lineage>
</organism>
<dbReference type="PANTHER" id="PTHR35134">
    <property type="entry name" value="NUCLEOTIDASE YQFW-RELATED"/>
    <property type="match status" value="1"/>
</dbReference>
<keyword evidence="5" id="KW-1185">Reference proteome</keyword>
<comment type="caution">
    <text evidence="4">The sequence shown here is derived from an EMBL/GenBank/DDBJ whole genome shotgun (WGS) entry which is preliminary data.</text>
</comment>
<dbReference type="EC" id="3.1.3.-" evidence="3"/>
<dbReference type="InterPro" id="IPR010708">
    <property type="entry name" value="5'(3')-deoxyribonucleotidase"/>
</dbReference>
<sequence length="186" mass="21832">MKFGFDIDDTLINLREHAFHIYNHKLQQNIGLDAFHALTTMEIHSAFGLTKEEGGKLWSSLRDDIYYSQCPSFPHAVDILQELVKQGHEVYYITARAKEHTERTKNWLIDNGFPVVEGHFYCGMSDSEKVHIIEKLNLDYYFDDKPAVLETLSHLPLNIYVKDRPYNQHLNLPRIVSWDELREIIK</sequence>
<dbReference type="Gene3D" id="3.40.50.1000">
    <property type="entry name" value="HAD superfamily/HAD-like"/>
    <property type="match status" value="1"/>
</dbReference>
<dbReference type="PIRSF" id="PIRSF021362">
    <property type="entry name" value="UCP021362_HAD"/>
    <property type="match status" value="1"/>
</dbReference>
<dbReference type="PANTHER" id="PTHR35134:SF2">
    <property type="entry name" value="NUCLEOTIDASE YQFW-RELATED"/>
    <property type="match status" value="1"/>
</dbReference>
<evidence type="ECO:0000256" key="1">
    <source>
        <dbReference type="ARBA" id="ARBA00009589"/>
    </source>
</evidence>
<dbReference type="InterPro" id="IPR009206">
    <property type="entry name" value="Nucleotidase_putative"/>
</dbReference>
<keyword evidence="2 3" id="KW-0378">Hydrolase</keyword>
<dbReference type="Pfam" id="PF06941">
    <property type="entry name" value="NT5C"/>
    <property type="match status" value="1"/>
</dbReference>
<name>A0ABT4G6P1_9BACL</name>
<protein>
    <recommendedName>
        <fullName evidence="3">Nucleotidase</fullName>
        <ecNumber evidence="3">3.1.3.-</ecNumber>
    </recommendedName>
</protein>